<dbReference type="Proteomes" id="UP000694865">
    <property type="component" value="Unplaced"/>
</dbReference>
<dbReference type="PROSITE" id="PS00798">
    <property type="entry name" value="ALDOKETO_REDUCTASE_1"/>
    <property type="match status" value="1"/>
</dbReference>
<dbReference type="GeneID" id="100379040"/>
<dbReference type="InterPro" id="IPR018170">
    <property type="entry name" value="Aldo/ket_reductase_CS"/>
</dbReference>
<dbReference type="SUPFAM" id="SSF51430">
    <property type="entry name" value="NAD(P)-linked oxidoreductase"/>
    <property type="match status" value="1"/>
</dbReference>
<protein>
    <submittedName>
        <fullName evidence="3">Alcohol dehydrogenase [NADP(+)]-like</fullName>
    </submittedName>
</protein>
<dbReference type="InterPro" id="IPR020471">
    <property type="entry name" value="AKR"/>
</dbReference>
<dbReference type="PRINTS" id="PR00069">
    <property type="entry name" value="ALDKETRDTASE"/>
</dbReference>
<dbReference type="InterPro" id="IPR036812">
    <property type="entry name" value="NAD(P)_OxRdtase_dom_sf"/>
</dbReference>
<gene>
    <name evidence="3" type="primary">LOC100379040</name>
</gene>
<accession>A0ABM0H0S1</accession>
<organism evidence="2 3">
    <name type="scientific">Saccoglossus kowalevskii</name>
    <name type="common">Acorn worm</name>
    <dbReference type="NCBI Taxonomy" id="10224"/>
    <lineage>
        <taxon>Eukaryota</taxon>
        <taxon>Metazoa</taxon>
        <taxon>Hemichordata</taxon>
        <taxon>Enteropneusta</taxon>
        <taxon>Harrimaniidae</taxon>
        <taxon>Saccoglossus</taxon>
    </lineage>
</organism>
<dbReference type="PANTHER" id="PTHR11732">
    <property type="entry name" value="ALDO/KETO REDUCTASE"/>
    <property type="match status" value="1"/>
</dbReference>
<reference evidence="3" key="1">
    <citation type="submission" date="2025-08" db="UniProtKB">
        <authorList>
            <consortium name="RefSeq"/>
        </authorList>
    </citation>
    <scope>IDENTIFICATION</scope>
    <source>
        <tissue evidence="3">Testes</tissue>
    </source>
</reference>
<evidence type="ECO:0000313" key="3">
    <source>
        <dbReference type="RefSeq" id="XP_002741648.1"/>
    </source>
</evidence>
<dbReference type="Pfam" id="PF00248">
    <property type="entry name" value="Aldo_ket_red"/>
    <property type="match status" value="1"/>
</dbReference>
<dbReference type="Gene3D" id="3.20.20.100">
    <property type="entry name" value="NADP-dependent oxidoreductase domain"/>
    <property type="match status" value="1"/>
</dbReference>
<keyword evidence="2" id="KW-1185">Reference proteome</keyword>
<proteinExistence type="predicted"/>
<dbReference type="PROSITE" id="PS00063">
    <property type="entry name" value="ALDOKETO_REDUCTASE_3"/>
    <property type="match status" value="1"/>
</dbReference>
<feature type="domain" description="NADP-dependent oxidoreductase" evidence="1">
    <location>
        <begin position="17"/>
        <end position="289"/>
    </location>
</feature>
<name>A0ABM0H0S1_SACKO</name>
<dbReference type="PIRSF" id="PIRSF000097">
    <property type="entry name" value="AKR"/>
    <property type="match status" value="1"/>
</dbReference>
<dbReference type="RefSeq" id="XP_002741648.1">
    <property type="nucleotide sequence ID" value="XM_002741602.2"/>
</dbReference>
<dbReference type="InterPro" id="IPR023210">
    <property type="entry name" value="NADP_OxRdtase_dom"/>
</dbReference>
<sequence>MAKCVKLFSGVELPLVGLGTWKSKPGEVQNAVKSAFSCGYRHIDCAACYGNEKEVGDAFKETIGSVVERKDVFITSKLWNTKHAAVDVKPACIESLKDLQLDYLDLYLIHWPYGFVNIGENFPKNPDGTIQYSDVSLMETWGAMEKLVDEGLCKHIGLSNCNSKQVAEVLEKGRIKPAVLQVECHPYFNQERLINFCKEKDIVVTASSPLGSPDRPWAKSSDIILVEEPTLKAIGDKYKKSPAQVALRFNVQRGVVVIPKSITPARIAQNLEVCDFELSAEDMKKIESLHNEATGRVCVPAIEVDGKRVPRDAKHPLYPFNEPF</sequence>
<evidence type="ECO:0000313" key="2">
    <source>
        <dbReference type="Proteomes" id="UP000694865"/>
    </source>
</evidence>
<evidence type="ECO:0000259" key="1">
    <source>
        <dbReference type="Pfam" id="PF00248"/>
    </source>
</evidence>